<feature type="domain" description="G-protein coupled receptors family 1 profile" evidence="7">
    <location>
        <begin position="103"/>
        <end position="390"/>
    </location>
</feature>
<evidence type="ECO:0000313" key="9">
    <source>
        <dbReference type="Proteomes" id="UP000005203"/>
    </source>
</evidence>
<dbReference type="SUPFAM" id="SSF81321">
    <property type="entry name" value="Family A G protein-coupled receptor-like"/>
    <property type="match status" value="1"/>
</dbReference>
<dbReference type="PANTHER" id="PTHR46273:SF4">
    <property type="entry name" value="AT19640P"/>
    <property type="match status" value="1"/>
</dbReference>
<feature type="transmembrane region" description="Helical" evidence="6">
    <location>
        <begin position="209"/>
        <end position="229"/>
    </location>
</feature>
<evidence type="ECO:0000256" key="1">
    <source>
        <dbReference type="ARBA" id="ARBA00004370"/>
    </source>
</evidence>
<feature type="transmembrane region" description="Helical" evidence="6">
    <location>
        <begin position="334"/>
        <end position="359"/>
    </location>
</feature>
<dbReference type="GO" id="GO:0008528">
    <property type="term" value="F:G protein-coupled peptide receptor activity"/>
    <property type="evidence" value="ECO:0007669"/>
    <property type="project" value="InterPro"/>
</dbReference>
<dbReference type="InterPro" id="IPR019427">
    <property type="entry name" value="7TM_GPCR_serpentine_rcpt_Srw"/>
</dbReference>
<evidence type="ECO:0000256" key="4">
    <source>
        <dbReference type="ARBA" id="ARBA00022989"/>
    </source>
</evidence>
<evidence type="ECO:0000313" key="11">
    <source>
        <dbReference type="RefSeq" id="XP_016767543.2"/>
    </source>
</evidence>
<organism evidence="8">
    <name type="scientific">Apis mellifera</name>
    <name type="common">Honeybee</name>
    <dbReference type="NCBI Taxonomy" id="7460"/>
    <lineage>
        <taxon>Eukaryota</taxon>
        <taxon>Metazoa</taxon>
        <taxon>Ecdysozoa</taxon>
        <taxon>Arthropoda</taxon>
        <taxon>Hexapoda</taxon>
        <taxon>Insecta</taxon>
        <taxon>Pterygota</taxon>
        <taxon>Neoptera</taxon>
        <taxon>Endopterygota</taxon>
        <taxon>Hymenoptera</taxon>
        <taxon>Apocrita</taxon>
        <taxon>Aculeata</taxon>
        <taxon>Apoidea</taxon>
        <taxon>Anthophila</taxon>
        <taxon>Apidae</taxon>
        <taxon>Apis</taxon>
    </lineage>
</organism>
<feature type="transmembrane region" description="Helical" evidence="6">
    <location>
        <begin position="124"/>
        <end position="148"/>
    </location>
</feature>
<evidence type="ECO:0000256" key="6">
    <source>
        <dbReference type="SAM" id="Phobius"/>
    </source>
</evidence>
<dbReference type="PANTHER" id="PTHR46273">
    <property type="entry name" value="MYOSUPPRESSIN RECEPTOR 1, ISOFORM B-RELATED"/>
    <property type="match status" value="1"/>
</dbReference>
<evidence type="ECO:0000313" key="10">
    <source>
        <dbReference type="RefSeq" id="XP_016767540.2"/>
    </source>
</evidence>
<dbReference type="InterPro" id="IPR000276">
    <property type="entry name" value="GPCR_Rhodpsn"/>
</dbReference>
<dbReference type="AlphaFoldDB" id="A0A7M7IPP9"/>
<dbReference type="RefSeq" id="XP_016767543.2">
    <property type="nucleotide sequence ID" value="XM_016912054.2"/>
</dbReference>
<proteinExistence type="inferred from homology"/>
<protein>
    <submittedName>
        <fullName evidence="10 11">Neuromedin-U receptor 1-like isoform X1</fullName>
    </submittedName>
</protein>
<dbReference type="InterPro" id="IPR017452">
    <property type="entry name" value="GPCR_Rhodpsn_7TM"/>
</dbReference>
<evidence type="ECO:0000313" key="8">
    <source>
        <dbReference type="EnsemblMetazoa" id="XP_016767543"/>
    </source>
</evidence>
<dbReference type="CDD" id="cd14978">
    <property type="entry name" value="7tmA_FMRFamide_R-like"/>
    <property type="match status" value="1"/>
</dbReference>
<dbReference type="GO" id="GO:0005886">
    <property type="term" value="C:plasma membrane"/>
    <property type="evidence" value="ECO:0007669"/>
    <property type="project" value="TreeGrafter"/>
</dbReference>
<sequence length="427" mass="49244">MPRHVHYEDTRRLNATLLHLSHLIRRISTMNRLNTSIWNSLNITDEDIDYVNKFMDNLSISCNENCEQQIDCYCNGTVRDLAIEYKNYHGYVALMVCLFGTLANMLNIVVLTRKDMVATPINRILTGLATADMLVMLEYIPFAIYMYIVLPKRQIFPYGWAVFVLFHMHFTQLLHTISIAITLTLAVWRYIAIRFPQYNTWCTAARCKMALWSSFLAPFIACAPSYLVFGIRKQTVNENGILEIAYIVDADYSQHKDFFYQLNFWILGVVVKLLPCVILTVISCWLIKALYRAKGRKQALKSYNQCKNISVMGNGLIPKRPSKSERRADRTTKMLVAVLLLFLVTEIPQGILGLLSGVLGDCFFRNCYHNFGEVMDILALLNGAINFILYCSMSRQFRTTFGQLFKPRIMKKWQPATQQTDVQSTYV</sequence>
<dbReference type="PROSITE" id="PS50262">
    <property type="entry name" value="G_PROTEIN_RECEP_F1_2"/>
    <property type="match status" value="1"/>
</dbReference>
<dbReference type="Gene3D" id="1.20.1070.10">
    <property type="entry name" value="Rhodopsin 7-helix transmembrane proteins"/>
    <property type="match status" value="1"/>
</dbReference>
<dbReference type="EnsemblMetazoa" id="XM_016912051">
    <property type="protein sequence ID" value="XP_016767540"/>
    <property type="gene ID" value="LOC413527"/>
</dbReference>
<evidence type="ECO:0000256" key="5">
    <source>
        <dbReference type="ARBA" id="ARBA00023136"/>
    </source>
</evidence>
<feature type="transmembrane region" description="Helical" evidence="6">
    <location>
        <begin position="371"/>
        <end position="391"/>
    </location>
</feature>
<dbReference type="Pfam" id="PF10324">
    <property type="entry name" value="7TM_GPCR_Srw"/>
    <property type="match status" value="1"/>
</dbReference>
<gene>
    <name evidence="8" type="primary">413527</name>
    <name evidence="10 11" type="synonym">LOC413527</name>
</gene>
<keyword evidence="9" id="KW-1185">Reference proteome</keyword>
<accession>A0A7M7IPP9</accession>
<dbReference type="EnsemblMetazoa" id="XM_016912054">
    <property type="protein sequence ID" value="XP_016767543"/>
    <property type="gene ID" value="LOC413527"/>
</dbReference>
<feature type="transmembrane region" description="Helical" evidence="6">
    <location>
        <begin position="160"/>
        <end position="188"/>
    </location>
</feature>
<evidence type="ECO:0000256" key="3">
    <source>
        <dbReference type="ARBA" id="ARBA00022692"/>
    </source>
</evidence>
<evidence type="ECO:0000256" key="2">
    <source>
        <dbReference type="ARBA" id="ARBA00010663"/>
    </source>
</evidence>
<accession>A0A7M7M498</accession>
<dbReference type="RefSeq" id="XP_016767540.2">
    <property type="nucleotide sequence ID" value="XM_016912051.2"/>
</dbReference>
<dbReference type="InterPro" id="IPR053219">
    <property type="entry name" value="GPCR_Dmsr-1"/>
</dbReference>
<keyword evidence="5 6" id="KW-0472">Membrane</keyword>
<comment type="similarity">
    <text evidence="2">Belongs to the G-protein coupled receptor 1 family.</text>
</comment>
<keyword evidence="3 6" id="KW-0812">Transmembrane</keyword>
<accession>A0A8B7KIW3</accession>
<reference evidence="8" key="1">
    <citation type="submission" date="2021-01" db="UniProtKB">
        <authorList>
            <consortium name="EnsemblMetazoa"/>
        </authorList>
    </citation>
    <scope>IDENTIFICATION</scope>
    <source>
        <strain evidence="8">DH4</strain>
    </source>
</reference>
<feature type="transmembrane region" description="Helical" evidence="6">
    <location>
        <begin position="264"/>
        <end position="287"/>
    </location>
</feature>
<name>A0A7M7IPP9_APIME</name>
<feature type="transmembrane region" description="Helical" evidence="6">
    <location>
        <begin position="88"/>
        <end position="112"/>
    </location>
</feature>
<accession>A0A8B7KK90</accession>
<dbReference type="OrthoDB" id="5864054at2759"/>
<dbReference type="PRINTS" id="PR00237">
    <property type="entry name" value="GPCRRHODOPSN"/>
</dbReference>
<evidence type="ECO:0000259" key="7">
    <source>
        <dbReference type="PROSITE" id="PS50262"/>
    </source>
</evidence>
<dbReference type="Proteomes" id="UP000005203">
    <property type="component" value="Linkage group LG5"/>
</dbReference>
<reference evidence="10 11" key="2">
    <citation type="submission" date="2025-04" db="UniProtKB">
        <authorList>
            <consortium name="RefSeq"/>
        </authorList>
    </citation>
    <scope>IDENTIFICATION</scope>
    <source>
        <strain evidence="10 11">DH4</strain>
        <tissue evidence="10 11">Whole body</tissue>
    </source>
</reference>
<keyword evidence="4 6" id="KW-1133">Transmembrane helix</keyword>
<comment type="subcellular location">
    <subcellularLocation>
        <location evidence="1">Membrane</location>
    </subcellularLocation>
</comment>